<dbReference type="RefSeq" id="WP_057854965.1">
    <property type="nucleotide sequence ID" value="NZ_LLXX01000209.1"/>
</dbReference>
<organism evidence="2 3">
    <name type="scientific">Bradyrhizobium valentinum</name>
    <dbReference type="NCBI Taxonomy" id="1518501"/>
    <lineage>
        <taxon>Bacteria</taxon>
        <taxon>Pseudomonadati</taxon>
        <taxon>Pseudomonadota</taxon>
        <taxon>Alphaproteobacteria</taxon>
        <taxon>Hyphomicrobiales</taxon>
        <taxon>Nitrobacteraceae</taxon>
        <taxon>Bradyrhizobium</taxon>
    </lineage>
</organism>
<comment type="caution">
    <text evidence="2">The sequence shown here is derived from an EMBL/GenBank/DDBJ whole genome shotgun (WGS) entry which is preliminary data.</text>
</comment>
<feature type="compositionally biased region" description="Basic and acidic residues" evidence="1">
    <location>
        <begin position="45"/>
        <end position="55"/>
    </location>
</feature>
<sequence length="64" mass="6987">MQTSGDERREIEKLYPLVIASAAKQSIYPDAEMWIASRSLSSGAHSRDLLARNDVDGPQATANP</sequence>
<gene>
    <name evidence="2" type="ORF">CP49_36325</name>
</gene>
<evidence type="ECO:0000313" key="2">
    <source>
        <dbReference type="EMBL" id="KRQ94697.1"/>
    </source>
</evidence>
<evidence type="ECO:0000256" key="1">
    <source>
        <dbReference type="SAM" id="MobiDB-lite"/>
    </source>
</evidence>
<feature type="region of interest" description="Disordered" evidence="1">
    <location>
        <begin position="42"/>
        <end position="64"/>
    </location>
</feature>
<protein>
    <submittedName>
        <fullName evidence="2">Uncharacterized protein</fullName>
    </submittedName>
</protein>
<dbReference type="EMBL" id="LLXX01000209">
    <property type="protein sequence ID" value="KRQ94697.1"/>
    <property type="molecule type" value="Genomic_DNA"/>
</dbReference>
<name>A0A0R3KGF0_9BRAD</name>
<dbReference type="Proteomes" id="UP000051913">
    <property type="component" value="Unassembled WGS sequence"/>
</dbReference>
<evidence type="ECO:0000313" key="3">
    <source>
        <dbReference type="Proteomes" id="UP000051913"/>
    </source>
</evidence>
<keyword evidence="3" id="KW-1185">Reference proteome</keyword>
<reference evidence="2 3" key="1">
    <citation type="submission" date="2014-03" db="EMBL/GenBank/DDBJ databases">
        <title>Bradyrhizobium valentinum sp. nov., isolated from effective nodules of Lupinus mariae-josephae, a lupine endemic of basic-lime soils in Eastern Spain.</title>
        <authorList>
            <person name="Duran D."/>
            <person name="Rey L."/>
            <person name="Navarro A."/>
            <person name="Busquets A."/>
            <person name="Imperial J."/>
            <person name="Ruiz-Argueso T."/>
        </authorList>
    </citation>
    <scope>NUCLEOTIDE SEQUENCE [LARGE SCALE GENOMIC DNA]</scope>
    <source>
        <strain evidence="2 3">LmjM3</strain>
    </source>
</reference>
<accession>A0A0R3KGF0</accession>
<proteinExistence type="predicted"/>
<dbReference type="AlphaFoldDB" id="A0A0R3KGF0"/>